<dbReference type="InterPro" id="IPR039793">
    <property type="entry name" value="UROS/Hem4"/>
</dbReference>
<keyword evidence="4 9" id="KW-0456">Lyase</keyword>
<dbReference type="Proteomes" id="UP001595880">
    <property type="component" value="Unassembled WGS sequence"/>
</dbReference>
<keyword evidence="5 9" id="KW-0627">Porphyrin biosynthesis</keyword>
<evidence type="ECO:0000313" key="11">
    <source>
        <dbReference type="EMBL" id="MFC4388336.1"/>
    </source>
</evidence>
<dbReference type="PANTHER" id="PTHR38042">
    <property type="entry name" value="UROPORPHYRINOGEN-III SYNTHASE, CHLOROPLASTIC"/>
    <property type="match status" value="1"/>
</dbReference>
<comment type="similarity">
    <text evidence="2 9">Belongs to the uroporphyrinogen-III synthase family.</text>
</comment>
<evidence type="ECO:0000259" key="10">
    <source>
        <dbReference type="Pfam" id="PF02602"/>
    </source>
</evidence>
<evidence type="ECO:0000256" key="2">
    <source>
        <dbReference type="ARBA" id="ARBA00008133"/>
    </source>
</evidence>
<comment type="caution">
    <text evidence="11">The sequence shown here is derived from an EMBL/GenBank/DDBJ whole genome shotgun (WGS) entry which is preliminary data.</text>
</comment>
<proteinExistence type="inferred from homology"/>
<dbReference type="PANTHER" id="PTHR38042:SF1">
    <property type="entry name" value="UROPORPHYRINOGEN-III SYNTHASE, CHLOROPLASTIC"/>
    <property type="match status" value="1"/>
</dbReference>
<evidence type="ECO:0000256" key="5">
    <source>
        <dbReference type="ARBA" id="ARBA00023244"/>
    </source>
</evidence>
<feature type="domain" description="Tetrapyrrole biosynthesis uroporphyrinogen III synthase" evidence="10">
    <location>
        <begin position="22"/>
        <end position="245"/>
    </location>
</feature>
<evidence type="ECO:0000256" key="6">
    <source>
        <dbReference type="ARBA" id="ARBA00037589"/>
    </source>
</evidence>
<evidence type="ECO:0000313" key="12">
    <source>
        <dbReference type="Proteomes" id="UP001595880"/>
    </source>
</evidence>
<comment type="catalytic activity">
    <reaction evidence="8 9">
        <text>hydroxymethylbilane = uroporphyrinogen III + H2O</text>
        <dbReference type="Rhea" id="RHEA:18965"/>
        <dbReference type="ChEBI" id="CHEBI:15377"/>
        <dbReference type="ChEBI" id="CHEBI:57308"/>
        <dbReference type="ChEBI" id="CHEBI:57845"/>
        <dbReference type="EC" id="4.2.1.75"/>
    </reaction>
</comment>
<dbReference type="InterPro" id="IPR036108">
    <property type="entry name" value="4pyrrol_syn_uPrphyn_synt_sf"/>
</dbReference>
<evidence type="ECO:0000256" key="4">
    <source>
        <dbReference type="ARBA" id="ARBA00023239"/>
    </source>
</evidence>
<protein>
    <recommendedName>
        <fullName evidence="7 9">Uroporphyrinogen-III synthase</fullName>
        <ecNumber evidence="3 9">4.2.1.75</ecNumber>
    </recommendedName>
</protein>
<name>A0ABV8VXG2_9BACI</name>
<dbReference type="Gene3D" id="3.40.50.10090">
    <property type="match status" value="2"/>
</dbReference>
<comment type="pathway">
    <text evidence="1 9">Porphyrin-containing compound metabolism; protoporphyrin-IX biosynthesis; coproporphyrinogen-III from 5-aminolevulinate: step 3/4.</text>
</comment>
<accession>A0ABV8VXG2</accession>
<evidence type="ECO:0000256" key="9">
    <source>
        <dbReference type="RuleBase" id="RU366031"/>
    </source>
</evidence>
<evidence type="ECO:0000256" key="8">
    <source>
        <dbReference type="ARBA" id="ARBA00048617"/>
    </source>
</evidence>
<dbReference type="SUPFAM" id="SSF69618">
    <property type="entry name" value="HemD-like"/>
    <property type="match status" value="1"/>
</dbReference>
<evidence type="ECO:0000256" key="1">
    <source>
        <dbReference type="ARBA" id="ARBA00004772"/>
    </source>
</evidence>
<organism evidence="11 12">
    <name type="scientific">Gracilibacillus marinus</name>
    <dbReference type="NCBI Taxonomy" id="630535"/>
    <lineage>
        <taxon>Bacteria</taxon>
        <taxon>Bacillati</taxon>
        <taxon>Bacillota</taxon>
        <taxon>Bacilli</taxon>
        <taxon>Bacillales</taxon>
        <taxon>Bacillaceae</taxon>
        <taxon>Gracilibacillus</taxon>
    </lineage>
</organism>
<dbReference type="CDD" id="cd06578">
    <property type="entry name" value="HemD"/>
    <property type="match status" value="1"/>
</dbReference>
<dbReference type="InterPro" id="IPR003754">
    <property type="entry name" value="4pyrrol_synth_uPrphyn_synth"/>
</dbReference>
<dbReference type="GO" id="GO:0004852">
    <property type="term" value="F:uroporphyrinogen-III synthase activity"/>
    <property type="evidence" value="ECO:0007669"/>
    <property type="project" value="UniProtKB-EC"/>
</dbReference>
<evidence type="ECO:0000256" key="3">
    <source>
        <dbReference type="ARBA" id="ARBA00013109"/>
    </source>
</evidence>
<dbReference type="EC" id="4.2.1.75" evidence="3 9"/>
<evidence type="ECO:0000256" key="7">
    <source>
        <dbReference type="ARBA" id="ARBA00040167"/>
    </source>
</evidence>
<dbReference type="Pfam" id="PF02602">
    <property type="entry name" value="HEM4"/>
    <property type="match status" value="1"/>
</dbReference>
<sequence length="255" mass="28940">MSHSLAEKRILITREKAQARKLIQLVRDTGAIPCVAPMIRFEPIPLTTTKKEYMELSKQQWLFFTSANTVRFFNQDIKKLGIEVPHLIASVGEKTTKALLNLGYKVDFQPSIFQGSVMVEEFVQRYGTSINVTIVSGESAREEIPSLLTKYSVPFTQLKIYRTIENKESERLLNSHLKTGIDICFFTSPSTVHACVQLAKNMYLNKLKETCLCIAIGETTATSLLECGFKKVTYPKKYTMEEMVECAKKYVEEGV</sequence>
<gene>
    <name evidence="11" type="ORF">ACFOZ1_11045</name>
</gene>
<keyword evidence="12" id="KW-1185">Reference proteome</keyword>
<reference evidence="12" key="1">
    <citation type="journal article" date="2019" name="Int. J. Syst. Evol. Microbiol.">
        <title>The Global Catalogue of Microorganisms (GCM) 10K type strain sequencing project: providing services to taxonomists for standard genome sequencing and annotation.</title>
        <authorList>
            <consortium name="The Broad Institute Genomics Platform"/>
            <consortium name="The Broad Institute Genome Sequencing Center for Infectious Disease"/>
            <person name="Wu L."/>
            <person name="Ma J."/>
        </authorList>
    </citation>
    <scope>NUCLEOTIDE SEQUENCE [LARGE SCALE GENOMIC DNA]</scope>
    <source>
        <strain evidence="12">KACC 14058</strain>
    </source>
</reference>
<dbReference type="EMBL" id="JBHSDV010000003">
    <property type="protein sequence ID" value="MFC4388336.1"/>
    <property type="molecule type" value="Genomic_DNA"/>
</dbReference>
<comment type="function">
    <text evidence="6 9">Catalyzes cyclization of the linear tetrapyrrole, hydroxymethylbilane, to the macrocyclic uroporphyrinogen III.</text>
</comment>
<dbReference type="RefSeq" id="WP_390199284.1">
    <property type="nucleotide sequence ID" value="NZ_JBHSDV010000003.1"/>
</dbReference>